<accession>A0ABN0D1N2</accession>
<dbReference type="Proteomes" id="UP000004018">
    <property type="component" value="Unassembled WGS sequence"/>
</dbReference>
<reference evidence="6 7" key="1">
    <citation type="submission" date="2011-04" db="EMBL/GenBank/DDBJ databases">
        <authorList>
            <person name="Harkins D.M."/>
            <person name="Madupu R."/>
            <person name="Durkin A.S."/>
            <person name="Torralba M."/>
            <person name="Methe B."/>
            <person name="Sutton G.G."/>
            <person name="Nelson K.E."/>
        </authorList>
    </citation>
    <scope>NUCLEOTIDE SEQUENCE [LARGE SCALE GENOMIC DNA]</scope>
    <source>
        <strain evidence="6 7">UPII 199-6</strain>
    </source>
</reference>
<dbReference type="PANTHER" id="PTHR13932:SF1">
    <property type="entry name" value="OXYGEN-INDEPENDENT COPROPORPHYRINOGEN-III OXIDASE-LIKE PROTEIN HEMZ"/>
    <property type="match status" value="1"/>
</dbReference>
<dbReference type="InterPro" id="IPR034505">
    <property type="entry name" value="Coproporphyrinogen-III_oxidase"/>
</dbReference>
<evidence type="ECO:0000313" key="7">
    <source>
        <dbReference type="Proteomes" id="UP000004018"/>
    </source>
</evidence>
<dbReference type="RefSeq" id="WP_007390555.1">
    <property type="nucleotide sequence ID" value="NZ_AFIJ01000007.1"/>
</dbReference>
<dbReference type="InterPro" id="IPR013785">
    <property type="entry name" value="Aldolase_TIM"/>
</dbReference>
<evidence type="ECO:0000256" key="4">
    <source>
        <dbReference type="ARBA" id="ARBA00023014"/>
    </source>
</evidence>
<keyword evidence="7" id="KW-1185">Reference proteome</keyword>
<keyword evidence="1" id="KW-0949">S-adenosyl-L-methionine</keyword>
<organism evidence="6 7">
    <name type="scientific">Megasphaera lornae</name>
    <dbReference type="NCBI Taxonomy" id="1000568"/>
    <lineage>
        <taxon>Bacteria</taxon>
        <taxon>Bacillati</taxon>
        <taxon>Bacillota</taxon>
        <taxon>Negativicutes</taxon>
        <taxon>Veillonellales</taxon>
        <taxon>Veillonellaceae</taxon>
        <taxon>Megasphaera</taxon>
    </lineage>
</organism>
<gene>
    <name evidence="6" type="primary">hemZ</name>
    <name evidence="6" type="ORF">HMPREF1039_0237</name>
</gene>
<dbReference type="SUPFAM" id="SSF102114">
    <property type="entry name" value="Radical SAM enzymes"/>
    <property type="match status" value="1"/>
</dbReference>
<name>A0ABN0D1N2_9FIRM</name>
<keyword evidence="6" id="KW-0560">Oxidoreductase</keyword>
<keyword evidence="3" id="KW-0408">Iron</keyword>
<dbReference type="PROSITE" id="PS51918">
    <property type="entry name" value="RADICAL_SAM"/>
    <property type="match status" value="1"/>
</dbReference>
<dbReference type="InterPro" id="IPR006638">
    <property type="entry name" value="Elp3/MiaA/NifB-like_rSAM"/>
</dbReference>
<evidence type="ECO:0000259" key="5">
    <source>
        <dbReference type="PROSITE" id="PS51918"/>
    </source>
</evidence>
<dbReference type="Gene3D" id="3.20.20.70">
    <property type="entry name" value="Aldolase class I"/>
    <property type="match status" value="1"/>
</dbReference>
<dbReference type="GO" id="GO:0051989">
    <property type="term" value="F:coproporphyrinogen dehydrogenase activity"/>
    <property type="evidence" value="ECO:0007669"/>
    <property type="project" value="UniProtKB-EC"/>
</dbReference>
<keyword evidence="2" id="KW-0479">Metal-binding</keyword>
<protein>
    <submittedName>
        <fullName evidence="6">Coproporphyrinogen dehydrogenase HemZ</fullName>
        <ecNumber evidence="6">1.3.98.3</ecNumber>
    </submittedName>
</protein>
<dbReference type="Pfam" id="PF04055">
    <property type="entry name" value="Radical_SAM"/>
    <property type="match status" value="1"/>
</dbReference>
<dbReference type="InterPro" id="IPR058240">
    <property type="entry name" value="rSAM_sf"/>
</dbReference>
<dbReference type="SFLD" id="SFLDS00029">
    <property type="entry name" value="Radical_SAM"/>
    <property type="match status" value="1"/>
</dbReference>
<dbReference type="EMBL" id="AFIJ01000007">
    <property type="protein sequence ID" value="EGL42094.1"/>
    <property type="molecule type" value="Genomic_DNA"/>
</dbReference>
<dbReference type="PANTHER" id="PTHR13932">
    <property type="entry name" value="COPROPORPHYRINIGEN III OXIDASE"/>
    <property type="match status" value="1"/>
</dbReference>
<dbReference type="SFLD" id="SFLDF00310">
    <property type="entry name" value="oxygen-independent_coproporphy"/>
    <property type="match status" value="1"/>
</dbReference>
<dbReference type="InterPro" id="IPR023995">
    <property type="entry name" value="HemZ"/>
</dbReference>
<comment type="caution">
    <text evidence="6">The sequence shown here is derived from an EMBL/GenBank/DDBJ whole genome shotgun (WGS) entry which is preliminary data.</text>
</comment>
<evidence type="ECO:0000313" key="6">
    <source>
        <dbReference type="EMBL" id="EGL42094.1"/>
    </source>
</evidence>
<evidence type="ECO:0000256" key="2">
    <source>
        <dbReference type="ARBA" id="ARBA00022723"/>
    </source>
</evidence>
<dbReference type="SFLD" id="SFLDG01082">
    <property type="entry name" value="B12-binding_domain_containing"/>
    <property type="match status" value="1"/>
</dbReference>
<evidence type="ECO:0000256" key="3">
    <source>
        <dbReference type="ARBA" id="ARBA00023004"/>
    </source>
</evidence>
<dbReference type="SFLD" id="SFLDG01065">
    <property type="entry name" value="anaerobic_coproporphyrinogen-I"/>
    <property type="match status" value="1"/>
</dbReference>
<feature type="domain" description="Radical SAM core" evidence="5">
    <location>
        <begin position="152"/>
        <end position="391"/>
    </location>
</feature>
<dbReference type="EC" id="1.3.98.3" evidence="6"/>
<dbReference type="SMART" id="SM00729">
    <property type="entry name" value="Elp3"/>
    <property type="match status" value="1"/>
</dbReference>
<keyword evidence="4" id="KW-0411">Iron-sulfur</keyword>
<dbReference type="InterPro" id="IPR007197">
    <property type="entry name" value="rSAM"/>
</dbReference>
<dbReference type="NCBIfam" id="TIGR03994">
    <property type="entry name" value="rSAM_HemZ"/>
    <property type="match status" value="1"/>
</dbReference>
<sequence length="483" mass="54979">MSNIYTYRYSGPAAYHSLVGQIMASLGFVGGHRPAPTGAAVLLREENRRFFLQCTYGNGHTAQHFSATVKGTDIPRQVKRELLHWYDQWQGKTRGPWGILTGVRPTKLVHRLWDQGYSEETIENILQEEYEVAKETARFLVNMARLQRPYVAVQPKRAALYIGIPYCSGHCLYCSFPSRTVTHEPVSRLSRFAEALVKDVEDWAALCAQYDLQVQSIYIGGGTPTCLSVQFLQPLLQVVQQHFSSAGEWTVEAGRPDTATLEKLTLLRRCGVNRISVNPQTMQQSLLDRLGRNHRVEDIYDMYEHCRQLGFPVINMDFIAGLPQQTVVDMEENMKIVCQLQAENVTIHTLALKKSAPLFQHPLRQYIPEAATVEKMLAICRQYLRHNGYIPYYMYRQKYMATNFANIGYARPGTISTYNIEMMEERQTVLAAGPGGATKFLTGPYSLAKLYEPKDIDAYIQALPDKIQERHRMCARIYGGEDT</sequence>
<evidence type="ECO:0000256" key="1">
    <source>
        <dbReference type="ARBA" id="ARBA00022691"/>
    </source>
</evidence>
<proteinExistence type="predicted"/>